<evidence type="ECO:0000256" key="1">
    <source>
        <dbReference type="ARBA" id="ARBA00004651"/>
    </source>
</evidence>
<keyword evidence="8 9" id="KW-0472">Membrane</keyword>
<dbReference type="InterPro" id="IPR000515">
    <property type="entry name" value="MetI-like"/>
</dbReference>
<evidence type="ECO:0000259" key="10">
    <source>
        <dbReference type="PROSITE" id="PS50928"/>
    </source>
</evidence>
<dbReference type="GO" id="GO:0022857">
    <property type="term" value="F:transmembrane transporter activity"/>
    <property type="evidence" value="ECO:0007669"/>
    <property type="project" value="InterPro"/>
</dbReference>
<keyword evidence="5 9" id="KW-0812">Transmembrane</keyword>
<feature type="transmembrane region" description="Helical" evidence="9">
    <location>
        <begin position="169"/>
        <end position="195"/>
    </location>
</feature>
<dbReference type="Proteomes" id="UP000448943">
    <property type="component" value="Unassembled WGS sequence"/>
</dbReference>
<evidence type="ECO:0000256" key="7">
    <source>
        <dbReference type="ARBA" id="ARBA00022989"/>
    </source>
</evidence>
<evidence type="ECO:0000256" key="6">
    <source>
        <dbReference type="ARBA" id="ARBA00022970"/>
    </source>
</evidence>
<dbReference type="NCBIfam" id="TIGR01726">
    <property type="entry name" value="HEQRo_perm_3TM"/>
    <property type="match status" value="1"/>
</dbReference>
<evidence type="ECO:0000313" key="12">
    <source>
        <dbReference type="Proteomes" id="UP000448943"/>
    </source>
</evidence>
<dbReference type="RefSeq" id="WP_160644100.1">
    <property type="nucleotide sequence ID" value="NZ_SIJB01000006.1"/>
</dbReference>
<dbReference type="EMBL" id="SIJB01000006">
    <property type="protein sequence ID" value="NBI27796.1"/>
    <property type="molecule type" value="Genomic_DNA"/>
</dbReference>
<evidence type="ECO:0000256" key="4">
    <source>
        <dbReference type="ARBA" id="ARBA00022475"/>
    </source>
</evidence>
<evidence type="ECO:0000256" key="8">
    <source>
        <dbReference type="ARBA" id="ARBA00023136"/>
    </source>
</evidence>
<dbReference type="Gene3D" id="1.10.3720.10">
    <property type="entry name" value="MetI-like"/>
    <property type="match status" value="1"/>
</dbReference>
<proteinExistence type="inferred from homology"/>
<feature type="transmembrane region" description="Helical" evidence="9">
    <location>
        <begin position="259"/>
        <end position="278"/>
    </location>
</feature>
<dbReference type="GO" id="GO:0006865">
    <property type="term" value="P:amino acid transport"/>
    <property type="evidence" value="ECO:0007669"/>
    <property type="project" value="UniProtKB-KW"/>
</dbReference>
<feature type="transmembrane region" description="Helical" evidence="9">
    <location>
        <begin position="81"/>
        <end position="107"/>
    </location>
</feature>
<dbReference type="InterPro" id="IPR035906">
    <property type="entry name" value="MetI-like_sf"/>
</dbReference>
<feature type="transmembrane region" description="Helical" evidence="9">
    <location>
        <begin position="360"/>
        <end position="381"/>
    </location>
</feature>
<dbReference type="InterPro" id="IPR010065">
    <property type="entry name" value="AA_ABC_transptr_permease_3TM"/>
</dbReference>
<dbReference type="InterPro" id="IPR043429">
    <property type="entry name" value="ArtM/GltK/GlnP/TcyL/YhdX-like"/>
</dbReference>
<reference evidence="11 12" key="1">
    <citation type="submission" date="2019-01" db="EMBL/GenBank/DDBJ databases">
        <title>Chengkuizengella sp. nov., isolated from deep-sea sediment of East Pacific Ocean.</title>
        <authorList>
            <person name="Yang J."/>
            <person name="Lai Q."/>
            <person name="Shao Z."/>
        </authorList>
    </citation>
    <scope>NUCLEOTIDE SEQUENCE [LARGE SCALE GENOMIC DNA]</scope>
    <source>
        <strain evidence="11 12">YPA3-1-1</strain>
    </source>
</reference>
<feature type="transmembrane region" description="Helical" evidence="9">
    <location>
        <begin position="20"/>
        <end position="38"/>
    </location>
</feature>
<dbReference type="AlphaFoldDB" id="A0A6N9PY14"/>
<evidence type="ECO:0000256" key="5">
    <source>
        <dbReference type="ARBA" id="ARBA00022692"/>
    </source>
</evidence>
<dbReference type="PROSITE" id="PS50928">
    <property type="entry name" value="ABC_TM1"/>
    <property type="match status" value="1"/>
</dbReference>
<evidence type="ECO:0000256" key="3">
    <source>
        <dbReference type="ARBA" id="ARBA00022448"/>
    </source>
</evidence>
<protein>
    <submittedName>
        <fullName evidence="11">ABC transporter permease subunit</fullName>
    </submittedName>
</protein>
<keyword evidence="4" id="KW-1003">Cell membrane</keyword>
<dbReference type="CDD" id="cd06261">
    <property type="entry name" value="TM_PBP2"/>
    <property type="match status" value="1"/>
</dbReference>
<evidence type="ECO:0000256" key="9">
    <source>
        <dbReference type="RuleBase" id="RU363032"/>
    </source>
</evidence>
<dbReference type="PANTHER" id="PTHR30614:SF37">
    <property type="entry name" value="AMINO-ACID ABC TRANSPORTER PERMEASE PROTEIN YHDX-RELATED"/>
    <property type="match status" value="1"/>
</dbReference>
<keyword evidence="3 9" id="KW-0813">Transport</keyword>
<keyword evidence="12" id="KW-1185">Reference proteome</keyword>
<comment type="subcellular location">
    <subcellularLocation>
        <location evidence="1 9">Cell membrane</location>
        <topology evidence="1 9">Multi-pass membrane protein</topology>
    </subcellularLocation>
</comment>
<keyword evidence="7 9" id="KW-1133">Transmembrane helix</keyword>
<comment type="similarity">
    <text evidence="2">Belongs to the binding-protein-dependent transport system permease family. HisMQ subfamily.</text>
</comment>
<evidence type="ECO:0000256" key="2">
    <source>
        <dbReference type="ARBA" id="ARBA00010072"/>
    </source>
</evidence>
<comment type="caution">
    <text evidence="11">The sequence shown here is derived from an EMBL/GenBank/DDBJ whole genome shotgun (WGS) entry which is preliminary data.</text>
</comment>
<feature type="transmembrane region" description="Helical" evidence="9">
    <location>
        <begin position="215"/>
        <end position="239"/>
    </location>
</feature>
<keyword evidence="6" id="KW-0029">Amino-acid transport</keyword>
<dbReference type="GO" id="GO:0043190">
    <property type="term" value="C:ATP-binding cassette (ABC) transporter complex"/>
    <property type="evidence" value="ECO:0007669"/>
    <property type="project" value="InterPro"/>
</dbReference>
<sequence>MKREQSTATPFWRDTRIIPILLQILFVVVLVIIGSFLFNNAMTGLDKLNIKFGFDFLNKTAGFDIGDKSIEYTPRDSYLRAYMVGIVNTIKVGFVGIIIASIVGVFAGISRLSNNWLLRKVSTVYVEIFRNTPLLVQIFIWYFAVILPLPKIESELNLGPIFISNRGTAIPWFNATSGSTVWIILFIVGLIAAVIVRSRLINKQIETGTNTHSGLWSLTVFIGTLLVALLITRSAPFIFDYPSINGRLYEGGYILKPGFQAILIALVVYTSAYIAEIVRGGIQAVSKGQVEASKALGLKNSTTMSKVIFPQAIRIIIPPVTSQYLNLIKNSSLAMAVGYPDLVYVSSTVINQAGHSIENITLVILVYLTLSVITSIAMNIFNKKFQLVER</sequence>
<name>A0A6N9PY14_9BACL</name>
<dbReference type="OrthoDB" id="9805999at2"/>
<evidence type="ECO:0000313" key="11">
    <source>
        <dbReference type="EMBL" id="NBI27796.1"/>
    </source>
</evidence>
<organism evidence="11 12">
    <name type="scientific">Chengkuizengella marina</name>
    <dbReference type="NCBI Taxonomy" id="2507566"/>
    <lineage>
        <taxon>Bacteria</taxon>
        <taxon>Bacillati</taxon>
        <taxon>Bacillota</taxon>
        <taxon>Bacilli</taxon>
        <taxon>Bacillales</taxon>
        <taxon>Paenibacillaceae</taxon>
        <taxon>Chengkuizengella</taxon>
    </lineage>
</organism>
<dbReference type="SUPFAM" id="SSF161098">
    <property type="entry name" value="MetI-like"/>
    <property type="match status" value="1"/>
</dbReference>
<feature type="domain" description="ABC transmembrane type-1" evidence="10">
    <location>
        <begin position="86"/>
        <end position="378"/>
    </location>
</feature>
<dbReference type="PANTHER" id="PTHR30614">
    <property type="entry name" value="MEMBRANE COMPONENT OF AMINO ACID ABC TRANSPORTER"/>
    <property type="match status" value="1"/>
</dbReference>
<gene>
    <name evidence="11" type="ORF">ERL59_02315</name>
</gene>
<dbReference type="Pfam" id="PF00528">
    <property type="entry name" value="BPD_transp_1"/>
    <property type="match status" value="1"/>
</dbReference>
<accession>A0A6N9PY14</accession>
<feature type="transmembrane region" description="Helical" evidence="9">
    <location>
        <begin position="128"/>
        <end position="149"/>
    </location>
</feature>